<evidence type="ECO:0000313" key="3">
    <source>
        <dbReference type="Proteomes" id="UP000823891"/>
    </source>
</evidence>
<protein>
    <submittedName>
        <fullName evidence="2">NUDIX domain-containing protein</fullName>
    </submittedName>
</protein>
<dbReference type="InterPro" id="IPR000086">
    <property type="entry name" value="NUDIX_hydrolase_dom"/>
</dbReference>
<gene>
    <name evidence="2" type="ORF">H9761_16320</name>
</gene>
<organism evidence="2 3">
    <name type="scientific">Candidatus Eisenbergiella merdavium</name>
    <dbReference type="NCBI Taxonomy" id="2838551"/>
    <lineage>
        <taxon>Bacteria</taxon>
        <taxon>Bacillati</taxon>
        <taxon>Bacillota</taxon>
        <taxon>Clostridia</taxon>
        <taxon>Lachnospirales</taxon>
        <taxon>Lachnospiraceae</taxon>
        <taxon>Eisenbergiella</taxon>
    </lineage>
</organism>
<dbReference type="Proteomes" id="UP000823891">
    <property type="component" value="Unassembled WGS sequence"/>
</dbReference>
<dbReference type="GO" id="GO:0005737">
    <property type="term" value="C:cytoplasm"/>
    <property type="evidence" value="ECO:0007669"/>
    <property type="project" value="TreeGrafter"/>
</dbReference>
<dbReference type="Gene3D" id="3.90.79.10">
    <property type="entry name" value="Nucleoside Triphosphate Pyrophosphohydrolase"/>
    <property type="match status" value="1"/>
</dbReference>
<dbReference type="PANTHER" id="PTHR10885:SF20">
    <property type="entry name" value="NUDIX HYDROLASE DOMAIN-CONTAINING PROTEIN"/>
    <property type="match status" value="1"/>
</dbReference>
<reference evidence="2" key="1">
    <citation type="journal article" date="2021" name="PeerJ">
        <title>Extensive microbial diversity within the chicken gut microbiome revealed by metagenomics and culture.</title>
        <authorList>
            <person name="Gilroy R."/>
            <person name="Ravi A."/>
            <person name="Getino M."/>
            <person name="Pursley I."/>
            <person name="Horton D.L."/>
            <person name="Alikhan N.F."/>
            <person name="Baker D."/>
            <person name="Gharbi K."/>
            <person name="Hall N."/>
            <person name="Watson M."/>
            <person name="Adriaenssens E.M."/>
            <person name="Foster-Nyarko E."/>
            <person name="Jarju S."/>
            <person name="Secka A."/>
            <person name="Antonio M."/>
            <person name="Oren A."/>
            <person name="Chaudhuri R.R."/>
            <person name="La Ragione R."/>
            <person name="Hildebrand F."/>
            <person name="Pallen M.J."/>
        </authorList>
    </citation>
    <scope>NUCLEOTIDE SEQUENCE</scope>
    <source>
        <strain evidence="2">USAMLcec2-132</strain>
    </source>
</reference>
<dbReference type="PANTHER" id="PTHR10885">
    <property type="entry name" value="ISOPENTENYL-DIPHOSPHATE DELTA-ISOMERASE"/>
    <property type="match status" value="1"/>
</dbReference>
<dbReference type="PROSITE" id="PS51462">
    <property type="entry name" value="NUDIX"/>
    <property type="match status" value="1"/>
</dbReference>
<dbReference type="InterPro" id="IPR015797">
    <property type="entry name" value="NUDIX_hydrolase-like_dom_sf"/>
</dbReference>
<comment type="caution">
    <text evidence="2">The sequence shown here is derived from an EMBL/GenBank/DDBJ whole genome shotgun (WGS) entry which is preliminary data.</text>
</comment>
<dbReference type="Pfam" id="PF00293">
    <property type="entry name" value="NUDIX"/>
    <property type="match status" value="1"/>
</dbReference>
<dbReference type="AlphaFoldDB" id="A0A9D2NJU1"/>
<proteinExistence type="predicted"/>
<evidence type="ECO:0000313" key="2">
    <source>
        <dbReference type="EMBL" id="HJC25240.1"/>
    </source>
</evidence>
<dbReference type="SUPFAM" id="SSF55811">
    <property type="entry name" value="Nudix"/>
    <property type="match status" value="1"/>
</dbReference>
<dbReference type="EMBL" id="DWWS01000058">
    <property type="protein sequence ID" value="HJC25240.1"/>
    <property type="molecule type" value="Genomic_DNA"/>
</dbReference>
<dbReference type="GO" id="GO:0009240">
    <property type="term" value="P:isopentenyl diphosphate biosynthetic process"/>
    <property type="evidence" value="ECO:0007669"/>
    <property type="project" value="TreeGrafter"/>
</dbReference>
<name>A0A9D2NJU1_9FIRM</name>
<sequence>MELFDIRTPQGAPTGEVKERSAVHRDGDWHGTAHIWLVRKREGRLQVLLQKRSRSKETFPGCFDASCAGHLSAGDSFAEGALRELSEELGIEAREEELFFVGLYSYEVKERFGGADIIDREIAAVYLYQEPVEISGLHLQEEEVEAVEWMDFQRLKERSGAGDPAFCIFAWEIGALEEGFRKAGLENDNEKAVWA</sequence>
<dbReference type="CDD" id="cd04692">
    <property type="entry name" value="NUDIX_Hydrolase"/>
    <property type="match status" value="1"/>
</dbReference>
<dbReference type="GO" id="GO:0004452">
    <property type="term" value="F:isopentenyl-diphosphate delta-isomerase activity"/>
    <property type="evidence" value="ECO:0007669"/>
    <property type="project" value="TreeGrafter"/>
</dbReference>
<evidence type="ECO:0000259" key="1">
    <source>
        <dbReference type="PROSITE" id="PS51462"/>
    </source>
</evidence>
<accession>A0A9D2NJU1</accession>
<reference evidence="2" key="2">
    <citation type="submission" date="2021-04" db="EMBL/GenBank/DDBJ databases">
        <authorList>
            <person name="Gilroy R."/>
        </authorList>
    </citation>
    <scope>NUCLEOTIDE SEQUENCE</scope>
    <source>
        <strain evidence="2">USAMLcec2-132</strain>
    </source>
</reference>
<feature type="domain" description="Nudix hydrolase" evidence="1">
    <location>
        <begin position="28"/>
        <end position="172"/>
    </location>
</feature>